<sequence length="379" mass="41596">MHTTPSSLLALWSIISPDLTIAMAFASHPTIARQEGTNGRVRPHPTIGTGLASNGRARSKAYSNGQVRTPKMSSFWLPFRRGVLDHSEKLSYKVLHNSLLVATFSNRLVAAHASTTHMRAERLLSGDFSSSVTGTKVIVQEVCKASEDQEHKRITHGMSPTVEDELISARPQGGEGAGAEQSGLMCPKNYHGRTRAMGQIPRTNIYALSRSPCQYYLLCSHVAPYHPGSQSPTIFIVLSSLRFPRFPITASICATKEIGSQGNGWAIRLKRACLVWLFTSYPSCCFVCGTLHLPSNKCFSPSLIKAGESPCPFHNNQYLDTSRRGMMFRCCPKSNFLVIQRGSFERSNAEDSTETHCTNQSQGIVSSTPGAIHLFHARP</sequence>
<dbReference type="AlphaFoldDB" id="A0A3N2PXB5"/>
<keyword evidence="1" id="KW-0732">Signal</keyword>
<proteinExistence type="predicted"/>
<keyword evidence="3" id="KW-1185">Reference proteome</keyword>
<accession>A0A3N2PXB5</accession>
<evidence type="ECO:0008006" key="4">
    <source>
        <dbReference type="Google" id="ProtNLM"/>
    </source>
</evidence>
<gene>
    <name evidence="2" type="ORF">SODALDRAFT_378283</name>
</gene>
<evidence type="ECO:0000256" key="1">
    <source>
        <dbReference type="SAM" id="SignalP"/>
    </source>
</evidence>
<name>A0A3N2PXB5_SODAK</name>
<evidence type="ECO:0000313" key="3">
    <source>
        <dbReference type="Proteomes" id="UP000272025"/>
    </source>
</evidence>
<dbReference type="RefSeq" id="XP_028466979.1">
    <property type="nucleotide sequence ID" value="XM_028614971.1"/>
</dbReference>
<dbReference type="EMBL" id="ML119054">
    <property type="protein sequence ID" value="ROT39173.1"/>
    <property type="molecule type" value="Genomic_DNA"/>
</dbReference>
<feature type="chain" id="PRO_5018009442" description="Secreted protein" evidence="1">
    <location>
        <begin position="23"/>
        <end position="379"/>
    </location>
</feature>
<evidence type="ECO:0000313" key="2">
    <source>
        <dbReference type="EMBL" id="ROT39173.1"/>
    </source>
</evidence>
<dbReference type="GeneID" id="39583448"/>
<reference evidence="2 3" key="1">
    <citation type="journal article" date="2018" name="Mol. Ecol.">
        <title>The obligate alkalophilic soda-lake fungus Sodiomyces alkalinus has shifted to a protein diet.</title>
        <authorList>
            <person name="Grum-Grzhimaylo A.A."/>
            <person name="Falkoski D.L."/>
            <person name="van den Heuvel J."/>
            <person name="Valero-Jimenez C.A."/>
            <person name="Min B."/>
            <person name="Choi I.G."/>
            <person name="Lipzen A."/>
            <person name="Daum C.G."/>
            <person name="Aanen D.K."/>
            <person name="Tsang A."/>
            <person name="Henrissat B."/>
            <person name="Bilanenko E.N."/>
            <person name="de Vries R.P."/>
            <person name="van Kan J.A.L."/>
            <person name="Grigoriev I.V."/>
            <person name="Debets A.J.M."/>
        </authorList>
    </citation>
    <scope>NUCLEOTIDE SEQUENCE [LARGE SCALE GENOMIC DNA]</scope>
    <source>
        <strain evidence="2 3">F11</strain>
    </source>
</reference>
<protein>
    <recommendedName>
        <fullName evidence="4">Secreted protein</fullName>
    </recommendedName>
</protein>
<organism evidence="2 3">
    <name type="scientific">Sodiomyces alkalinus (strain CBS 110278 / VKM F-3762 / F11)</name>
    <name type="common">Alkaliphilic filamentous fungus</name>
    <dbReference type="NCBI Taxonomy" id="1314773"/>
    <lineage>
        <taxon>Eukaryota</taxon>
        <taxon>Fungi</taxon>
        <taxon>Dikarya</taxon>
        <taxon>Ascomycota</taxon>
        <taxon>Pezizomycotina</taxon>
        <taxon>Sordariomycetes</taxon>
        <taxon>Hypocreomycetidae</taxon>
        <taxon>Glomerellales</taxon>
        <taxon>Plectosphaerellaceae</taxon>
        <taxon>Sodiomyces</taxon>
    </lineage>
</organism>
<dbReference type="Proteomes" id="UP000272025">
    <property type="component" value="Unassembled WGS sequence"/>
</dbReference>
<feature type="signal peptide" evidence="1">
    <location>
        <begin position="1"/>
        <end position="22"/>
    </location>
</feature>